<dbReference type="EMBL" id="LQPJ01000043">
    <property type="protein sequence ID" value="ORW29748.1"/>
    <property type="molecule type" value="Genomic_DNA"/>
</dbReference>
<organism evidence="3 4">
    <name type="scientific">Mycobacterium palustre</name>
    <dbReference type="NCBI Taxonomy" id="153971"/>
    <lineage>
        <taxon>Bacteria</taxon>
        <taxon>Bacillati</taxon>
        <taxon>Actinomycetota</taxon>
        <taxon>Actinomycetes</taxon>
        <taxon>Mycobacteriales</taxon>
        <taxon>Mycobacteriaceae</taxon>
        <taxon>Mycobacterium</taxon>
        <taxon>Mycobacterium simiae complex</taxon>
    </lineage>
</organism>
<dbReference type="PANTHER" id="PTHR33824:SF7">
    <property type="entry name" value="POLYKETIDE CYCLASE_DEHYDRASE AND LIPID TRANSPORT SUPERFAMILY PROTEIN"/>
    <property type="match status" value="1"/>
</dbReference>
<feature type="domain" description="Coenzyme Q-binding protein COQ10 START" evidence="2">
    <location>
        <begin position="149"/>
        <end position="273"/>
    </location>
</feature>
<dbReference type="CDD" id="cd07817">
    <property type="entry name" value="SRPBCC_8"/>
    <property type="match status" value="1"/>
</dbReference>
<gene>
    <name evidence="3" type="ORF">AWC19_25855</name>
</gene>
<reference evidence="3 4" key="1">
    <citation type="submission" date="2016-01" db="EMBL/GenBank/DDBJ databases">
        <title>The new phylogeny of the genus Mycobacterium.</title>
        <authorList>
            <person name="Tarcisio F."/>
            <person name="Conor M."/>
            <person name="Antonella G."/>
            <person name="Elisabetta G."/>
            <person name="Giulia F.S."/>
            <person name="Sara T."/>
            <person name="Anna F."/>
            <person name="Clotilde B."/>
            <person name="Roberto B."/>
            <person name="Veronica D.S."/>
            <person name="Fabio R."/>
            <person name="Monica P."/>
            <person name="Olivier J."/>
            <person name="Enrico T."/>
            <person name="Nicola S."/>
        </authorList>
    </citation>
    <scope>NUCLEOTIDE SEQUENCE [LARGE SCALE GENOMIC DNA]</scope>
    <source>
        <strain evidence="3 4">DSM 44572</strain>
    </source>
</reference>
<evidence type="ECO:0000256" key="1">
    <source>
        <dbReference type="SAM" id="MobiDB-lite"/>
    </source>
</evidence>
<dbReference type="Gene3D" id="3.30.530.20">
    <property type="match status" value="1"/>
</dbReference>
<dbReference type="InterPro" id="IPR005031">
    <property type="entry name" value="COQ10_START"/>
</dbReference>
<dbReference type="AlphaFoldDB" id="A0A1X1ZXS9"/>
<name>A0A1X1ZXS9_9MYCO</name>
<dbReference type="PANTHER" id="PTHR33824">
    <property type="entry name" value="POLYKETIDE CYCLASE/DEHYDRASE AND LIPID TRANSPORT SUPERFAMILY PROTEIN"/>
    <property type="match status" value="1"/>
</dbReference>
<accession>A0A1X1ZXS9</accession>
<protein>
    <recommendedName>
        <fullName evidence="2">Coenzyme Q-binding protein COQ10 START domain-containing protein</fullName>
    </recommendedName>
</protein>
<sequence>MSDRSSNAPAPLVRALAGASFGLGLAELAAPGKVAAVAGVDDTRLSRRVIRALGARECGHGAALVAGPDRLVWTRVAGDALDVALLAAGVAARGPGRRRRGAIMGLVLGAIGAADLYAALRTTGGGPRGGGRHADAARHRTLRAAITVRRPVEDVYGFWRDLENLPSFMHHLQSVTAGADGRSQWVANAPVGRPVRWEAQLTEDQPNKRIAWQSLPDFSIHNGGSVEFTPAATGEGTEVRVQIGYEIPGGALGKAVASLFGESPEQQVNDDLRRFKQMLETGQVVRSDGSPEGTVAGRQMHQRPAQPTREGATA</sequence>
<keyword evidence="4" id="KW-1185">Reference proteome</keyword>
<dbReference type="Proteomes" id="UP000193529">
    <property type="component" value="Unassembled WGS sequence"/>
</dbReference>
<dbReference type="InterPro" id="IPR047137">
    <property type="entry name" value="ORF3"/>
</dbReference>
<dbReference type="InterPro" id="IPR023393">
    <property type="entry name" value="START-like_dom_sf"/>
</dbReference>
<evidence type="ECO:0000313" key="4">
    <source>
        <dbReference type="Proteomes" id="UP000193529"/>
    </source>
</evidence>
<dbReference type="RefSeq" id="WP_085076690.1">
    <property type="nucleotide sequence ID" value="NZ_LQPJ01000043.1"/>
</dbReference>
<comment type="caution">
    <text evidence="3">The sequence shown here is derived from an EMBL/GenBank/DDBJ whole genome shotgun (WGS) entry which is preliminary data.</text>
</comment>
<dbReference type="STRING" id="153971.AWC19_25855"/>
<proteinExistence type="predicted"/>
<evidence type="ECO:0000259" key="2">
    <source>
        <dbReference type="Pfam" id="PF03364"/>
    </source>
</evidence>
<feature type="region of interest" description="Disordered" evidence="1">
    <location>
        <begin position="282"/>
        <end position="314"/>
    </location>
</feature>
<dbReference type="SUPFAM" id="SSF55961">
    <property type="entry name" value="Bet v1-like"/>
    <property type="match status" value="1"/>
</dbReference>
<evidence type="ECO:0000313" key="3">
    <source>
        <dbReference type="EMBL" id="ORW29748.1"/>
    </source>
</evidence>
<dbReference type="Pfam" id="PF03364">
    <property type="entry name" value="Polyketide_cyc"/>
    <property type="match status" value="1"/>
</dbReference>
<dbReference type="OrthoDB" id="3695445at2"/>